<organism evidence="2 3">
    <name type="scientific">Lactuca sativa</name>
    <name type="common">Garden lettuce</name>
    <dbReference type="NCBI Taxonomy" id="4236"/>
    <lineage>
        <taxon>Eukaryota</taxon>
        <taxon>Viridiplantae</taxon>
        <taxon>Streptophyta</taxon>
        <taxon>Embryophyta</taxon>
        <taxon>Tracheophyta</taxon>
        <taxon>Spermatophyta</taxon>
        <taxon>Magnoliopsida</taxon>
        <taxon>eudicotyledons</taxon>
        <taxon>Gunneridae</taxon>
        <taxon>Pentapetalae</taxon>
        <taxon>asterids</taxon>
        <taxon>campanulids</taxon>
        <taxon>Asterales</taxon>
        <taxon>Asteraceae</taxon>
        <taxon>Cichorioideae</taxon>
        <taxon>Cichorieae</taxon>
        <taxon>Lactucinae</taxon>
        <taxon>Lactuca</taxon>
    </lineage>
</organism>
<sequence length="439" mass="48952">MMSVFVSQMPINAGSEQPPSPMAAQNDSSSVAMNGGGNSFGQAKSPIFTTKAFQKLEDDIKLVGKNILYHEENIKYLNKVRGSFAHKIADMEVTLAKNQSSNNDMTKCNVLSQKRSLEETVESIMQHEKSAASVLCHLTRNVSKMSSARNVIGVLATLGHVDNINLSRLLSEYLGLDTMLAIVCKSYQAVRCLETYDQEGSIKQTTGLYRLGACHGKSIDGRFNVICLQGLIPYVGEFMPDDPQRRLVILEPKLPNGESPAGFLGFAVNMIYIDNENLAFVTDNGYGLRETLFYSLFSRLQVYRTRNDMLQALPLISHGAISLDGGIIKSRSVLILGTPKEIGVRFGIWSGDSFPSKDYTKIEKEIKELKWKSDKINYDIRREQDLLANEKSKFEVKKKEFLDFISQRLIDPMQHPVQATHEGATTPKHGLSKTIVEID</sequence>
<proteinExistence type="predicted"/>
<feature type="compositionally biased region" description="Polar residues" evidence="1">
    <location>
        <begin position="1"/>
        <end position="32"/>
    </location>
</feature>
<dbReference type="AlphaFoldDB" id="A0A9R1UIM9"/>
<gene>
    <name evidence="2" type="ORF">LSAT_V11C900477290</name>
</gene>
<name>A0A9R1UIM9_LACSA</name>
<evidence type="ECO:0000313" key="3">
    <source>
        <dbReference type="Proteomes" id="UP000235145"/>
    </source>
</evidence>
<dbReference type="PANTHER" id="PTHR33566">
    <property type="entry name" value="EN/SPM-LIKE TRANSPOSON-RELATED"/>
    <property type="match status" value="1"/>
</dbReference>
<reference evidence="2 3" key="1">
    <citation type="journal article" date="2017" name="Nat. Commun.">
        <title>Genome assembly with in vitro proximity ligation data and whole-genome triplication in lettuce.</title>
        <authorList>
            <person name="Reyes-Chin-Wo S."/>
            <person name="Wang Z."/>
            <person name="Yang X."/>
            <person name="Kozik A."/>
            <person name="Arikit S."/>
            <person name="Song C."/>
            <person name="Xia L."/>
            <person name="Froenicke L."/>
            <person name="Lavelle D.O."/>
            <person name="Truco M.J."/>
            <person name="Xia R."/>
            <person name="Zhu S."/>
            <person name="Xu C."/>
            <person name="Xu H."/>
            <person name="Xu X."/>
            <person name="Cox K."/>
            <person name="Korf I."/>
            <person name="Meyers B.C."/>
            <person name="Michelmore R.W."/>
        </authorList>
    </citation>
    <scope>NUCLEOTIDE SEQUENCE [LARGE SCALE GENOMIC DNA]</scope>
    <source>
        <strain evidence="3">cv. Salinas</strain>
        <tissue evidence="2">Seedlings</tissue>
    </source>
</reference>
<feature type="region of interest" description="Disordered" evidence="1">
    <location>
        <begin position="420"/>
        <end position="439"/>
    </location>
</feature>
<feature type="region of interest" description="Disordered" evidence="1">
    <location>
        <begin position="1"/>
        <end position="36"/>
    </location>
</feature>
<dbReference type="Proteomes" id="UP000235145">
    <property type="component" value="Unassembled WGS sequence"/>
</dbReference>
<keyword evidence="3" id="KW-1185">Reference proteome</keyword>
<dbReference type="PANTHER" id="PTHR33566:SF6">
    <property type="entry name" value="PROTEIN DEFECTIVE IN MERISTEM SILENCING 3"/>
    <property type="match status" value="1"/>
</dbReference>
<dbReference type="EMBL" id="NBSK02000009">
    <property type="protein sequence ID" value="KAJ0187713.1"/>
    <property type="molecule type" value="Genomic_DNA"/>
</dbReference>
<evidence type="ECO:0000256" key="1">
    <source>
        <dbReference type="SAM" id="MobiDB-lite"/>
    </source>
</evidence>
<accession>A0A9R1UIM9</accession>
<comment type="caution">
    <text evidence="2">The sequence shown here is derived from an EMBL/GenBank/DDBJ whole genome shotgun (WGS) entry which is preliminary data.</text>
</comment>
<evidence type="ECO:0008006" key="4">
    <source>
        <dbReference type="Google" id="ProtNLM"/>
    </source>
</evidence>
<evidence type="ECO:0000313" key="2">
    <source>
        <dbReference type="EMBL" id="KAJ0187713.1"/>
    </source>
</evidence>
<protein>
    <recommendedName>
        <fullName evidence="4">Protein DEFECTIVE IN MERISTEM SILENCING 3</fullName>
    </recommendedName>
</protein>